<protein>
    <recommendedName>
        <fullName evidence="4">Cnidarian restricted protein</fullName>
    </recommendedName>
</protein>
<name>A0A7M5UYU8_9CNID</name>
<sequence length="270" mass="31134">MKNRGQGFNMLQILLTLFLLISTITCGEVEENLLDIYQKQLMNDDFDPEGYVEVEDDVIVDPEDINDNFEILKEHPNIDELHQALLKICSSVLDREPNLLKGMKKHSKIFEVGKILLKSGFKKLKTNKQLMKGKSYLSKICKSLLNGGSSKKHTNPNNNKLGSSHEGFNMDKHVLSVGKKMFRMFRKIWKSGHRKIFENRHNGLKSGHKMFKSGHKMLKMGKNKLNHLTPQLTKEYTNLLTKYPTLLKMNSHILNINKNPLDLLKICLDF</sequence>
<evidence type="ECO:0000313" key="2">
    <source>
        <dbReference type="EnsemblMetazoa" id="CLYHEMP004724.1"/>
    </source>
</evidence>
<dbReference type="RefSeq" id="XP_066933256.1">
    <property type="nucleotide sequence ID" value="XM_067077155.1"/>
</dbReference>
<keyword evidence="3" id="KW-1185">Reference proteome</keyword>
<evidence type="ECO:0000256" key="1">
    <source>
        <dbReference type="SAM" id="SignalP"/>
    </source>
</evidence>
<reference evidence="2" key="1">
    <citation type="submission" date="2021-01" db="UniProtKB">
        <authorList>
            <consortium name="EnsemblMetazoa"/>
        </authorList>
    </citation>
    <scope>IDENTIFICATION</scope>
</reference>
<accession>A0A7M5UYU8</accession>
<dbReference type="AlphaFoldDB" id="A0A7M5UYU8"/>
<evidence type="ECO:0008006" key="4">
    <source>
        <dbReference type="Google" id="ProtNLM"/>
    </source>
</evidence>
<keyword evidence="1" id="KW-0732">Signal</keyword>
<evidence type="ECO:0000313" key="3">
    <source>
        <dbReference type="Proteomes" id="UP000594262"/>
    </source>
</evidence>
<organism evidence="2 3">
    <name type="scientific">Clytia hemisphaerica</name>
    <dbReference type="NCBI Taxonomy" id="252671"/>
    <lineage>
        <taxon>Eukaryota</taxon>
        <taxon>Metazoa</taxon>
        <taxon>Cnidaria</taxon>
        <taxon>Hydrozoa</taxon>
        <taxon>Hydroidolina</taxon>
        <taxon>Leptothecata</taxon>
        <taxon>Obeliida</taxon>
        <taxon>Clytiidae</taxon>
        <taxon>Clytia</taxon>
    </lineage>
</organism>
<proteinExistence type="predicted"/>
<dbReference type="EnsemblMetazoa" id="CLYHEMT004724.1">
    <property type="protein sequence ID" value="CLYHEMP004724.1"/>
    <property type="gene ID" value="CLYHEMG004724"/>
</dbReference>
<feature type="chain" id="PRO_5029906831" description="Cnidarian restricted protein" evidence="1">
    <location>
        <begin position="28"/>
        <end position="270"/>
    </location>
</feature>
<dbReference type="GeneID" id="136820920"/>
<dbReference type="Proteomes" id="UP000594262">
    <property type="component" value="Unplaced"/>
</dbReference>
<feature type="signal peptide" evidence="1">
    <location>
        <begin position="1"/>
        <end position="27"/>
    </location>
</feature>